<dbReference type="EMBL" id="JAQFWP010000098">
    <property type="protein sequence ID" value="MDA2808689.1"/>
    <property type="molecule type" value="Genomic_DNA"/>
</dbReference>
<sequence>MEALTFLALALFVLVAVKLPKMAADRNRKKVRALREWAGHNGWRYEEKRSELVGGFRGTPFRRGGEAVHVLVGSHRGLRVLQYEYGFTSFAGDMVLRRAFRITVVPTPVAMPVVEAEDDRTWRAIQHLAGTHAVGFDDEEFNAAYRVAASDEDFARAVLTPDIRAWLAGLSPEARHPFRFADGHVVCWESAPMAYEPDFQAVNFLADLCEQLPSEVWERPWRG</sequence>
<evidence type="ECO:0000313" key="2">
    <source>
        <dbReference type="Proteomes" id="UP001165685"/>
    </source>
</evidence>
<gene>
    <name evidence="1" type="ORF">O4U47_29560</name>
</gene>
<protein>
    <recommendedName>
        <fullName evidence="3">DUF3137 domain-containing protein</fullName>
    </recommendedName>
</protein>
<evidence type="ECO:0000313" key="1">
    <source>
        <dbReference type="EMBL" id="MDA2808689.1"/>
    </source>
</evidence>
<evidence type="ECO:0008006" key="3">
    <source>
        <dbReference type="Google" id="ProtNLM"/>
    </source>
</evidence>
<organism evidence="1 2">
    <name type="scientific">Nocardiopsis suaedae</name>
    <dbReference type="NCBI Taxonomy" id="3018444"/>
    <lineage>
        <taxon>Bacteria</taxon>
        <taxon>Bacillati</taxon>
        <taxon>Actinomycetota</taxon>
        <taxon>Actinomycetes</taxon>
        <taxon>Streptosporangiales</taxon>
        <taxon>Nocardiopsidaceae</taxon>
        <taxon>Nocardiopsis</taxon>
    </lineage>
</organism>
<proteinExistence type="predicted"/>
<keyword evidence="2" id="KW-1185">Reference proteome</keyword>
<name>A0ABT4TVG3_9ACTN</name>
<accession>A0ABT4TVG3</accession>
<comment type="caution">
    <text evidence="1">The sequence shown here is derived from an EMBL/GenBank/DDBJ whole genome shotgun (WGS) entry which is preliminary data.</text>
</comment>
<dbReference type="RefSeq" id="WP_270681277.1">
    <property type="nucleotide sequence ID" value="NZ_JAQFWP010000098.1"/>
</dbReference>
<reference evidence="1" key="1">
    <citation type="submission" date="2023-01" db="EMBL/GenBank/DDBJ databases">
        <title>Draft genome sequence of Nocardiopsis sp. LSu2-4 isolated from halophytes.</title>
        <authorList>
            <person name="Duangmal K."/>
            <person name="Chantavorakit T."/>
        </authorList>
    </citation>
    <scope>NUCLEOTIDE SEQUENCE</scope>
    <source>
        <strain evidence="1">LSu2-4</strain>
    </source>
</reference>
<dbReference type="Proteomes" id="UP001165685">
    <property type="component" value="Unassembled WGS sequence"/>
</dbReference>